<dbReference type="STRING" id="396.AMC85_CH03380"/>
<name>A0A192TE72_9HYPH</name>
<evidence type="ECO:0000313" key="2">
    <source>
        <dbReference type="EMBL" id="QPK09523.1"/>
    </source>
</evidence>
<accession>A0A192TE72</accession>
<evidence type="ECO:0000313" key="1">
    <source>
        <dbReference type="EMBL" id="ANL86092.1"/>
    </source>
</evidence>
<keyword evidence="3" id="KW-1185">Reference proteome</keyword>
<dbReference type="EMBL" id="CP064931">
    <property type="protein sequence ID" value="QPK09523.1"/>
    <property type="molecule type" value="Genomic_DNA"/>
</dbReference>
<dbReference type="AlphaFoldDB" id="A0A192TE72"/>
<dbReference type="EMBL" id="CP013568">
    <property type="protein sequence ID" value="ANL86092.1"/>
    <property type="molecule type" value="Genomic_DNA"/>
</dbReference>
<proteinExistence type="predicted"/>
<gene>
    <name evidence="1" type="ORF">AMC81_CH03348</name>
    <name evidence="2" type="ORF">HER27_002835</name>
</gene>
<evidence type="ECO:0000313" key="3">
    <source>
        <dbReference type="Proteomes" id="UP000078551"/>
    </source>
</evidence>
<dbReference type="Proteomes" id="UP000078551">
    <property type="component" value="Chromosome"/>
</dbReference>
<dbReference type="Proteomes" id="UP000540266">
    <property type="component" value="Chromosome"/>
</dbReference>
<dbReference type="GeneID" id="45961792"/>
<reference evidence="1 3" key="1">
    <citation type="submission" date="2015-11" db="EMBL/GenBank/DDBJ databases">
        <title>The limits of bacterial species coexistence and the symbiotic plasmid transference in sympatric Rhizobium populations.</title>
        <authorList>
            <person name="Perez-Carrascal O.M."/>
            <person name="VanInsberghe D."/>
            <person name="Juarez S."/>
            <person name="Polz M.F."/>
            <person name="Vinuesa P."/>
            <person name="Gonzalez V."/>
        </authorList>
    </citation>
    <scope>NUCLEOTIDE SEQUENCE [LARGE SCALE GENOMIC DNA]</scope>
    <source>
        <strain evidence="1 3">N771</strain>
    </source>
</reference>
<protein>
    <submittedName>
        <fullName evidence="2">Uncharacterized protein</fullName>
    </submittedName>
</protein>
<organism evidence="2 4">
    <name type="scientific">Rhizobium phaseoli</name>
    <dbReference type="NCBI Taxonomy" id="396"/>
    <lineage>
        <taxon>Bacteria</taxon>
        <taxon>Pseudomonadati</taxon>
        <taxon>Pseudomonadota</taxon>
        <taxon>Alphaproteobacteria</taxon>
        <taxon>Hyphomicrobiales</taxon>
        <taxon>Rhizobiaceae</taxon>
        <taxon>Rhizobium/Agrobacterium group</taxon>
        <taxon>Rhizobium</taxon>
    </lineage>
</organism>
<evidence type="ECO:0000313" key="4">
    <source>
        <dbReference type="Proteomes" id="UP000540266"/>
    </source>
</evidence>
<reference evidence="2 4" key="2">
    <citation type="submission" date="2020-11" db="EMBL/GenBank/DDBJ databases">
        <title>Indigenous Rhizobia Nodulating Common beans in Western Kenya.</title>
        <authorList>
            <person name="Wekesa C.S."/>
            <person name="Oelmueller R."/>
            <person name="Furch A.C."/>
        </authorList>
    </citation>
    <scope>NUCLEOTIDE SEQUENCE [LARGE SCALE GENOMIC DNA]</scope>
    <source>
        <strain evidence="4">BS3</strain>
        <strain evidence="2">S3</strain>
    </source>
</reference>
<sequence length="60" mass="6569">MNQSIRPCDCIVVMPGQNFVKLFQTVAAWSFAAVVAAEVAENNGCELQVIETRERLEGSP</sequence>
<dbReference type="RefSeq" id="WP_064825531.1">
    <property type="nucleotide sequence ID" value="NZ_CP013532.1"/>
</dbReference>